<dbReference type="GO" id="GO:0003735">
    <property type="term" value="F:structural constituent of ribosome"/>
    <property type="evidence" value="ECO:0007669"/>
    <property type="project" value="UniProtKB-UniRule"/>
</dbReference>
<dbReference type="InterPro" id="IPR000851">
    <property type="entry name" value="Ribosomal_uS5"/>
</dbReference>
<dbReference type="AlphaFoldDB" id="W6MNP6"/>
<dbReference type="FunFam" id="3.30.230.10:FF:000002">
    <property type="entry name" value="30S ribosomal protein S5"/>
    <property type="match status" value="1"/>
</dbReference>
<evidence type="ECO:0000256" key="7">
    <source>
        <dbReference type="ARBA" id="ARBA00041606"/>
    </source>
</evidence>
<dbReference type="STRING" id="1382522.W6MNP6"/>
<proteinExistence type="inferred from homology"/>
<dbReference type="InterPro" id="IPR005324">
    <property type="entry name" value="Ribosomal_uS5_C"/>
</dbReference>
<dbReference type="GO" id="GO:0003723">
    <property type="term" value="F:RNA binding"/>
    <property type="evidence" value="ECO:0007669"/>
    <property type="project" value="InterPro"/>
</dbReference>
<dbReference type="OrthoDB" id="309483at2759"/>
<evidence type="ECO:0000313" key="11">
    <source>
        <dbReference type="EMBL" id="CDK28256.1"/>
    </source>
</evidence>
<dbReference type="GO" id="GO:0005763">
    <property type="term" value="C:mitochondrial small ribosomal subunit"/>
    <property type="evidence" value="ECO:0007669"/>
    <property type="project" value="EnsemblFungi"/>
</dbReference>
<keyword evidence="4" id="KW-0496">Mitochondrion</keyword>
<dbReference type="GO" id="GO:0006412">
    <property type="term" value="P:translation"/>
    <property type="evidence" value="ECO:0007669"/>
    <property type="project" value="InterPro"/>
</dbReference>
<gene>
    <name evidence="11" type="ORF">KUCA_T00004238001</name>
</gene>
<dbReference type="SUPFAM" id="SSF54211">
    <property type="entry name" value="Ribosomal protein S5 domain 2-like"/>
    <property type="match status" value="1"/>
</dbReference>
<accession>W6MNP6</accession>
<dbReference type="Gene3D" id="3.30.230.10">
    <property type="match status" value="1"/>
</dbReference>
<dbReference type="GO" id="GO:0005743">
    <property type="term" value="C:mitochondrial inner membrane"/>
    <property type="evidence" value="ECO:0007669"/>
    <property type="project" value="UniProtKB-ARBA"/>
</dbReference>
<evidence type="ECO:0000259" key="10">
    <source>
        <dbReference type="PROSITE" id="PS50881"/>
    </source>
</evidence>
<dbReference type="FunFam" id="3.30.160.20:FF:000022">
    <property type="entry name" value="28S ribosomal protein S5, mitochondrial"/>
    <property type="match status" value="1"/>
</dbReference>
<evidence type="ECO:0000256" key="2">
    <source>
        <dbReference type="ARBA" id="ARBA00008945"/>
    </source>
</evidence>
<dbReference type="PANTHER" id="PTHR48277:SF1">
    <property type="entry name" value="MITOCHONDRIAL RIBOSOMAL PROTEIN S5"/>
    <property type="match status" value="1"/>
</dbReference>
<sequence>MASIILRRALTPRLHHVAFKPFAGVRCLADKAGPVPDETKQDHLKYLSQFYSPELLESIKIAESTVSPEQWKSKKPNTIEFAPKYLDDLSKYDEFWDKVPDEKLQQELIDYEKPLYPQRSMPQEGLILENLSEDPLSTLAMNLYLKFGLDPNSVKDLHFRVLQIKFVSNQTGNGKIGSYYAIGVVGNKNGMVGIGEGRDLEKIESAVLKARWSAIKNMQKVERLENRTIYGAVESKLGSSIVKLRSAPPGSGLRVNPVVFAICQCAGIKDLGGNVYRSRNKMNVAKAAFDALTKQVSLEEIASRRGKKVVDLRKTYYSAA</sequence>
<keyword evidence="5 8" id="KW-0687">Ribonucleoprotein</keyword>
<dbReference type="HOGENOM" id="CLU_037994_0_0_1"/>
<feature type="domain" description="S5 DRBM" evidence="10">
    <location>
        <begin position="157"/>
        <end position="221"/>
    </location>
</feature>
<dbReference type="SUPFAM" id="SSF54768">
    <property type="entry name" value="dsRNA-binding domain-like"/>
    <property type="match status" value="1"/>
</dbReference>
<dbReference type="Pfam" id="PF03719">
    <property type="entry name" value="Ribosomal_S5_C"/>
    <property type="match status" value="1"/>
</dbReference>
<organism evidence="11 12">
    <name type="scientific">Kuraishia capsulata CBS 1993</name>
    <dbReference type="NCBI Taxonomy" id="1382522"/>
    <lineage>
        <taxon>Eukaryota</taxon>
        <taxon>Fungi</taxon>
        <taxon>Dikarya</taxon>
        <taxon>Ascomycota</taxon>
        <taxon>Saccharomycotina</taxon>
        <taxon>Pichiomycetes</taxon>
        <taxon>Pichiales</taxon>
        <taxon>Pichiaceae</taxon>
        <taxon>Kuraishia</taxon>
    </lineage>
</organism>
<dbReference type="InterPro" id="IPR014721">
    <property type="entry name" value="Ribsml_uS5_D2-typ_fold_subgr"/>
</dbReference>
<protein>
    <recommendedName>
        <fullName evidence="6">Small ribosomal subunit protein uS5m</fullName>
    </recommendedName>
    <alternativeName>
        <fullName evidence="7">28S ribosomal protein S5, mitochondrial</fullName>
    </alternativeName>
</protein>
<keyword evidence="3 8" id="KW-0689">Ribosomal protein</keyword>
<evidence type="ECO:0000256" key="3">
    <source>
        <dbReference type="ARBA" id="ARBA00022980"/>
    </source>
</evidence>
<dbReference type="EMBL" id="HG793129">
    <property type="protein sequence ID" value="CDK28256.1"/>
    <property type="molecule type" value="Genomic_DNA"/>
</dbReference>
<dbReference type="Proteomes" id="UP000019384">
    <property type="component" value="Unassembled WGS sequence"/>
</dbReference>
<evidence type="ECO:0000256" key="4">
    <source>
        <dbReference type="ARBA" id="ARBA00023128"/>
    </source>
</evidence>
<evidence type="ECO:0000256" key="1">
    <source>
        <dbReference type="ARBA" id="ARBA00004173"/>
    </source>
</evidence>
<keyword evidence="12" id="KW-1185">Reference proteome</keyword>
<dbReference type="Gene3D" id="3.30.160.20">
    <property type="match status" value="1"/>
</dbReference>
<evidence type="ECO:0000256" key="9">
    <source>
        <dbReference type="RuleBase" id="RU003823"/>
    </source>
</evidence>
<reference evidence="11" key="1">
    <citation type="submission" date="2013-12" db="EMBL/GenBank/DDBJ databases">
        <authorList>
            <person name="Genoscope - CEA"/>
        </authorList>
    </citation>
    <scope>NUCLEOTIDE SEQUENCE</scope>
    <source>
        <strain evidence="11">CBS 1993</strain>
    </source>
</reference>
<evidence type="ECO:0000256" key="6">
    <source>
        <dbReference type="ARBA" id="ARBA00039335"/>
    </source>
</evidence>
<comment type="subcellular location">
    <subcellularLocation>
        <location evidence="1">Mitochondrion</location>
    </subcellularLocation>
</comment>
<name>W6MNP6_9ASCO</name>
<evidence type="ECO:0000256" key="8">
    <source>
        <dbReference type="PROSITE-ProRule" id="PRU00268"/>
    </source>
</evidence>
<dbReference type="InterPro" id="IPR020568">
    <property type="entry name" value="Ribosomal_Su5_D2-typ_SF"/>
</dbReference>
<comment type="similarity">
    <text evidence="2 9">Belongs to the universal ribosomal protein uS5 family.</text>
</comment>
<dbReference type="Pfam" id="PF00333">
    <property type="entry name" value="Ribosomal_S5"/>
    <property type="match status" value="1"/>
</dbReference>
<evidence type="ECO:0000313" key="12">
    <source>
        <dbReference type="Proteomes" id="UP000019384"/>
    </source>
</evidence>
<dbReference type="GeneID" id="34521634"/>
<dbReference type="InterPro" id="IPR013810">
    <property type="entry name" value="Ribosomal_uS5_N"/>
</dbReference>
<dbReference type="PANTHER" id="PTHR48277">
    <property type="entry name" value="MITOCHONDRIAL RIBOSOMAL PROTEIN S5"/>
    <property type="match status" value="1"/>
</dbReference>
<dbReference type="PROSITE" id="PS50881">
    <property type="entry name" value="S5_DSRBD"/>
    <property type="match status" value="1"/>
</dbReference>
<evidence type="ECO:0000256" key="5">
    <source>
        <dbReference type="ARBA" id="ARBA00023274"/>
    </source>
</evidence>
<dbReference type="RefSeq" id="XP_022460246.1">
    <property type="nucleotide sequence ID" value="XM_022600951.1"/>
</dbReference>
<reference evidence="11" key="2">
    <citation type="submission" date="2014-02" db="EMBL/GenBank/DDBJ databases">
        <title>Complete DNA sequence of /Kuraishia capsulata/ illustrates novel genomic features among budding yeasts (/Saccharomycotina/).</title>
        <authorList>
            <person name="Morales L."/>
            <person name="Noel B."/>
            <person name="Porcel B."/>
            <person name="Marcet-Houben M."/>
            <person name="Hullo M-F."/>
            <person name="Sacerdot C."/>
            <person name="Tekaia F."/>
            <person name="Leh-Louis V."/>
            <person name="Despons L."/>
            <person name="Khanna V."/>
            <person name="Aury J-M."/>
            <person name="Barbe V."/>
            <person name="Couloux A."/>
            <person name="Labadie K."/>
            <person name="Pelletier E."/>
            <person name="Souciet J-L."/>
            <person name="Boekhout T."/>
            <person name="Gabaldon T."/>
            <person name="Wincker P."/>
            <person name="Dujon B."/>
        </authorList>
    </citation>
    <scope>NUCLEOTIDE SEQUENCE</scope>
    <source>
        <strain evidence="11">CBS 1993</strain>
    </source>
</reference>